<dbReference type="EMBL" id="JAAITS010000031">
    <property type="protein sequence ID" value="NSG86031.1"/>
    <property type="molecule type" value="Genomic_DNA"/>
</dbReference>
<accession>A0ABX2H7Y9</accession>
<dbReference type="NCBIfam" id="TIGR01784">
    <property type="entry name" value="T_den_put_tspse"/>
    <property type="match status" value="1"/>
</dbReference>
<dbReference type="Proteomes" id="UP001644719">
    <property type="component" value="Unassembled WGS sequence"/>
</dbReference>
<dbReference type="InterPro" id="IPR010106">
    <property type="entry name" value="RpnA"/>
</dbReference>
<evidence type="ECO:0000313" key="2">
    <source>
        <dbReference type="Proteomes" id="UP001644719"/>
    </source>
</evidence>
<reference evidence="1 2" key="1">
    <citation type="journal article" date="2020" name="Cell Host Microbe">
        <title>Functional and Genomic Variation between Human-Derived Isolates of Lachnospiraceae Reveals Inter- and Intra-Species Diversity.</title>
        <authorList>
            <person name="Sorbara M.T."/>
            <person name="Littmann E.R."/>
            <person name="Fontana E."/>
            <person name="Moody T.U."/>
            <person name="Kohout C.E."/>
            <person name="Gjonbalaj M."/>
            <person name="Eaton V."/>
            <person name="Seok R."/>
            <person name="Leiner I.M."/>
            <person name="Pamer E.G."/>
        </authorList>
    </citation>
    <scope>NUCLEOTIDE SEQUENCE [LARGE SCALE GENOMIC DNA]</scope>
    <source>
        <strain evidence="1 2">MSK.17.74</strain>
    </source>
</reference>
<comment type="caution">
    <text evidence="1">The sequence shown here is derived from an EMBL/GenBank/DDBJ whole genome shotgun (WGS) entry which is preliminary data.</text>
</comment>
<dbReference type="RefSeq" id="WP_173769923.1">
    <property type="nucleotide sequence ID" value="NZ_JAAITS010000031.1"/>
</dbReference>
<name>A0ABX2H7Y9_9FIRM</name>
<evidence type="ECO:0000313" key="1">
    <source>
        <dbReference type="EMBL" id="NSG86031.1"/>
    </source>
</evidence>
<organism evidence="1 2">
    <name type="scientific">Blautia faecis</name>
    <dbReference type="NCBI Taxonomy" id="871665"/>
    <lineage>
        <taxon>Bacteria</taxon>
        <taxon>Bacillati</taxon>
        <taxon>Bacillota</taxon>
        <taxon>Clostridia</taxon>
        <taxon>Lachnospirales</taxon>
        <taxon>Lachnospiraceae</taxon>
        <taxon>Blautia</taxon>
    </lineage>
</organism>
<dbReference type="Pfam" id="PF12784">
    <property type="entry name" value="PDDEXK_2"/>
    <property type="match status" value="1"/>
</dbReference>
<sequence>SDIFMRNVFKKRECLEYVLQVIMEKQDLHVIDQIIQKDYKNLQGRSAVMDCVAKDSTGKQFDVEIQQDNEEASPKRARYHSGLMDMNTLNPGQDFEELPESYVIFITRDDILGYGLPIYHIDRQIKELEEAFQDEAHIIYVNSKKQDDTQLGRLMHDLHCKKADEMHSPILAKRVYELKETQKGVELMCHEMEKIYSEGMESGEKRGIEMGELKAKKETILSLAEMGIPVDKIAKAVNLSEKDVQKWIDENLCIMK</sequence>
<protein>
    <submittedName>
        <fullName evidence="1">Rpn family recombination-promoting nuclease/putative transposase</fullName>
    </submittedName>
</protein>
<keyword evidence="2" id="KW-1185">Reference proteome</keyword>
<proteinExistence type="predicted"/>
<gene>
    <name evidence="1" type="ORF">G5B17_11535</name>
</gene>
<feature type="non-terminal residue" evidence="1">
    <location>
        <position position="1"/>
    </location>
</feature>